<evidence type="ECO:0000256" key="2">
    <source>
        <dbReference type="ARBA" id="ARBA00023015"/>
    </source>
</evidence>
<sequence>MTKTSMTKDEIKKDLRAIGLRPIDLAIKAEVSRSMVSHVMAGRYPGSPVRGVIADALKKEPSDIWPPKC</sequence>
<evidence type="ECO:0000313" key="6">
    <source>
        <dbReference type="EMBL" id="SCY46364.1"/>
    </source>
</evidence>
<proteinExistence type="inferred from homology"/>
<dbReference type="RefSeq" id="WP_092211271.1">
    <property type="nucleotide sequence ID" value="NZ_FMUX01000009.1"/>
</dbReference>
<evidence type="ECO:0000259" key="5">
    <source>
        <dbReference type="Pfam" id="PF13693"/>
    </source>
</evidence>
<comment type="similarity">
    <text evidence="1">Belongs to the ner transcriptional regulatory family.</text>
</comment>
<dbReference type="Pfam" id="PF13693">
    <property type="entry name" value="HTH_35"/>
    <property type="match status" value="1"/>
</dbReference>
<gene>
    <name evidence="6" type="ORF">SAMN05216233_109211</name>
</gene>
<evidence type="ECO:0000256" key="1">
    <source>
        <dbReference type="ARBA" id="ARBA00006157"/>
    </source>
</evidence>
<dbReference type="Proteomes" id="UP000198870">
    <property type="component" value="Unassembled WGS sequence"/>
</dbReference>
<reference evidence="6 7" key="1">
    <citation type="submission" date="2016-10" db="EMBL/GenBank/DDBJ databases">
        <authorList>
            <person name="de Groot N.N."/>
        </authorList>
    </citation>
    <scope>NUCLEOTIDE SEQUENCE [LARGE SCALE GENOMIC DNA]</scope>
    <source>
        <strain evidence="6 7">AA1</strain>
    </source>
</reference>
<dbReference type="EMBL" id="FMUX01000009">
    <property type="protein sequence ID" value="SCY46364.1"/>
    <property type="molecule type" value="Genomic_DNA"/>
</dbReference>
<dbReference type="Gene3D" id="1.10.260.40">
    <property type="entry name" value="lambda repressor-like DNA-binding domains"/>
    <property type="match status" value="1"/>
</dbReference>
<evidence type="ECO:0000313" key="7">
    <source>
        <dbReference type="Proteomes" id="UP000198870"/>
    </source>
</evidence>
<name>A0A1G5G4G3_9BACT</name>
<evidence type="ECO:0000256" key="3">
    <source>
        <dbReference type="ARBA" id="ARBA00023125"/>
    </source>
</evidence>
<dbReference type="SUPFAM" id="SSF47413">
    <property type="entry name" value="lambda repressor-like DNA-binding domains"/>
    <property type="match status" value="1"/>
</dbReference>
<keyword evidence="7" id="KW-1185">Reference proteome</keyword>
<dbReference type="InterPro" id="IPR010982">
    <property type="entry name" value="Lambda_DNA-bd_dom_sf"/>
</dbReference>
<dbReference type="STRING" id="419481.SAMN05216233_109211"/>
<feature type="domain" description="Ner winged helix-turn-helix DNA-binding" evidence="5">
    <location>
        <begin position="6"/>
        <end position="66"/>
    </location>
</feature>
<dbReference type="InterPro" id="IPR038722">
    <property type="entry name" value="Ner_HTH_dom"/>
</dbReference>
<keyword evidence="4" id="KW-0804">Transcription</keyword>
<keyword evidence="2" id="KW-0805">Transcription regulation</keyword>
<dbReference type="GO" id="GO:0003677">
    <property type="term" value="F:DNA binding"/>
    <property type="evidence" value="ECO:0007669"/>
    <property type="project" value="UniProtKB-KW"/>
</dbReference>
<protein>
    <recommendedName>
        <fullName evidence="5">Ner winged helix-turn-helix DNA-binding domain-containing protein</fullName>
    </recommendedName>
</protein>
<evidence type="ECO:0000256" key="4">
    <source>
        <dbReference type="ARBA" id="ARBA00023163"/>
    </source>
</evidence>
<dbReference type="AlphaFoldDB" id="A0A1G5G4G3"/>
<organism evidence="6 7">
    <name type="scientific">Desulfoluna spongiiphila</name>
    <dbReference type="NCBI Taxonomy" id="419481"/>
    <lineage>
        <taxon>Bacteria</taxon>
        <taxon>Pseudomonadati</taxon>
        <taxon>Thermodesulfobacteriota</taxon>
        <taxon>Desulfobacteria</taxon>
        <taxon>Desulfobacterales</taxon>
        <taxon>Desulfolunaceae</taxon>
        <taxon>Desulfoluna</taxon>
    </lineage>
</organism>
<keyword evidence="3" id="KW-0238">DNA-binding</keyword>
<accession>A0A1G5G4G3</accession>